<feature type="domain" description="RNA polymerase sigma factor 70 region 4 type 2" evidence="6">
    <location>
        <begin position="124"/>
        <end position="168"/>
    </location>
</feature>
<dbReference type="InterPro" id="IPR007627">
    <property type="entry name" value="RNA_pol_sigma70_r2"/>
</dbReference>
<comment type="similarity">
    <text evidence="1">Belongs to the sigma-70 factor family. ECF subfamily.</text>
</comment>
<keyword evidence="4" id="KW-0804">Transcription</keyword>
<dbReference type="InterPro" id="IPR039425">
    <property type="entry name" value="RNA_pol_sigma-70-like"/>
</dbReference>
<dbReference type="InterPro" id="IPR036388">
    <property type="entry name" value="WH-like_DNA-bd_sf"/>
</dbReference>
<evidence type="ECO:0000256" key="4">
    <source>
        <dbReference type="ARBA" id="ARBA00023163"/>
    </source>
</evidence>
<evidence type="ECO:0000259" key="5">
    <source>
        <dbReference type="Pfam" id="PF04542"/>
    </source>
</evidence>
<evidence type="ECO:0000313" key="7">
    <source>
        <dbReference type="EMBL" id="MBI1682762.1"/>
    </source>
</evidence>
<dbReference type="InterPro" id="IPR013249">
    <property type="entry name" value="RNA_pol_sigma70_r4_t2"/>
</dbReference>
<dbReference type="Gene3D" id="1.10.1740.10">
    <property type="match status" value="1"/>
</dbReference>
<dbReference type="Pfam" id="PF08281">
    <property type="entry name" value="Sigma70_r4_2"/>
    <property type="match status" value="1"/>
</dbReference>
<dbReference type="InterPro" id="IPR014284">
    <property type="entry name" value="RNA_pol_sigma-70_dom"/>
</dbReference>
<keyword evidence="2" id="KW-0805">Transcription regulation</keyword>
<dbReference type="RefSeq" id="WP_198574712.1">
    <property type="nucleotide sequence ID" value="NZ_JADWOX010000002.1"/>
</dbReference>
<dbReference type="InterPro" id="IPR013324">
    <property type="entry name" value="RNA_pol_sigma_r3/r4-like"/>
</dbReference>
<dbReference type="Proteomes" id="UP000639859">
    <property type="component" value="Unassembled WGS sequence"/>
</dbReference>
<accession>A0ABS0SVV1</accession>
<dbReference type="NCBIfam" id="TIGR02937">
    <property type="entry name" value="sigma70-ECF"/>
    <property type="match status" value="1"/>
</dbReference>
<evidence type="ECO:0000256" key="3">
    <source>
        <dbReference type="ARBA" id="ARBA00023082"/>
    </source>
</evidence>
<dbReference type="SUPFAM" id="SSF88659">
    <property type="entry name" value="Sigma3 and sigma4 domains of RNA polymerase sigma factors"/>
    <property type="match status" value="1"/>
</dbReference>
<dbReference type="SUPFAM" id="SSF88946">
    <property type="entry name" value="Sigma2 domain of RNA polymerase sigma factors"/>
    <property type="match status" value="1"/>
</dbReference>
<feature type="domain" description="RNA polymerase sigma-70 region 2" evidence="5">
    <location>
        <begin position="40"/>
        <end position="93"/>
    </location>
</feature>
<evidence type="ECO:0000256" key="2">
    <source>
        <dbReference type="ARBA" id="ARBA00023015"/>
    </source>
</evidence>
<name>A0ABS0SVV1_9CAUL</name>
<organism evidence="7 8">
    <name type="scientific">Caulobacter hibisci</name>
    <dbReference type="NCBI Taxonomy" id="2035993"/>
    <lineage>
        <taxon>Bacteria</taxon>
        <taxon>Pseudomonadati</taxon>
        <taxon>Pseudomonadota</taxon>
        <taxon>Alphaproteobacteria</taxon>
        <taxon>Caulobacterales</taxon>
        <taxon>Caulobacteraceae</taxon>
        <taxon>Caulobacter</taxon>
    </lineage>
</organism>
<dbReference type="PANTHER" id="PTHR43133:SF63">
    <property type="entry name" value="RNA POLYMERASE SIGMA FACTOR FECI-RELATED"/>
    <property type="match status" value="1"/>
</dbReference>
<keyword evidence="8" id="KW-1185">Reference proteome</keyword>
<dbReference type="Gene3D" id="1.10.10.10">
    <property type="entry name" value="Winged helix-like DNA-binding domain superfamily/Winged helix DNA-binding domain"/>
    <property type="match status" value="1"/>
</dbReference>
<evidence type="ECO:0000313" key="8">
    <source>
        <dbReference type="Proteomes" id="UP000639859"/>
    </source>
</evidence>
<evidence type="ECO:0000256" key="1">
    <source>
        <dbReference type="ARBA" id="ARBA00010641"/>
    </source>
</evidence>
<protein>
    <submittedName>
        <fullName evidence="7">RNA polymerase sigma factor</fullName>
    </submittedName>
</protein>
<dbReference type="PANTHER" id="PTHR43133">
    <property type="entry name" value="RNA POLYMERASE ECF-TYPE SIGMA FACTO"/>
    <property type="match status" value="1"/>
</dbReference>
<comment type="caution">
    <text evidence="7">The sequence shown here is derived from an EMBL/GenBank/DDBJ whole genome shotgun (WGS) entry which is preliminary data.</text>
</comment>
<dbReference type="InterPro" id="IPR013325">
    <property type="entry name" value="RNA_pol_sigma_r2"/>
</dbReference>
<evidence type="ECO:0000259" key="6">
    <source>
        <dbReference type="Pfam" id="PF08281"/>
    </source>
</evidence>
<reference evidence="7 8" key="1">
    <citation type="submission" date="2020-11" db="EMBL/GenBank/DDBJ databases">
        <title>genome sequence of strain KACC 18849.</title>
        <authorList>
            <person name="Gao J."/>
            <person name="Zhang X."/>
        </authorList>
    </citation>
    <scope>NUCLEOTIDE SEQUENCE [LARGE SCALE GENOMIC DNA]</scope>
    <source>
        <strain evidence="7 8">KACC 18849</strain>
    </source>
</reference>
<proteinExistence type="inferred from homology"/>
<sequence>MSRAERPEARENAALWKDRSAYRRAYAQDWSDLCAFLRARFGGGPPDPEDVAQQAFLKLGERSSDRALESPRAFVFRVAINLCLDGRRSRQRTARLLDVSAPALEPDEPPDVERILIARDDLKLLEKVVAGLPDRHRRYLAANRIEGLSFAEIARREGVSEALVRKTIDETTAVCQRALARGGIDHATDFRGLSRERSRRS</sequence>
<dbReference type="EMBL" id="JADWOX010000002">
    <property type="protein sequence ID" value="MBI1682762.1"/>
    <property type="molecule type" value="Genomic_DNA"/>
</dbReference>
<dbReference type="Pfam" id="PF04542">
    <property type="entry name" value="Sigma70_r2"/>
    <property type="match status" value="1"/>
</dbReference>
<gene>
    <name evidence="7" type="ORF">I4Q42_03675</name>
</gene>
<keyword evidence="3" id="KW-0731">Sigma factor</keyword>